<reference evidence="2" key="1">
    <citation type="journal article" date="2009" name="Rice">
        <title>De Novo Next Generation Sequencing of Plant Genomes.</title>
        <authorList>
            <person name="Rounsley S."/>
            <person name="Marri P.R."/>
            <person name="Yu Y."/>
            <person name="He R."/>
            <person name="Sisneros N."/>
            <person name="Goicoechea J.L."/>
            <person name="Lee S.J."/>
            <person name="Angelova A."/>
            <person name="Kudrna D."/>
            <person name="Luo M."/>
            <person name="Affourtit J."/>
            <person name="Desany B."/>
            <person name="Knight J."/>
            <person name="Niazi F."/>
            <person name="Egholm M."/>
            <person name="Wing R.A."/>
        </authorList>
    </citation>
    <scope>NUCLEOTIDE SEQUENCE [LARGE SCALE GENOMIC DNA]</scope>
    <source>
        <strain evidence="2">cv. IRGC 105608</strain>
    </source>
</reference>
<dbReference type="Proteomes" id="UP000026960">
    <property type="component" value="Chromosome 3"/>
</dbReference>
<dbReference type="Gramene" id="OBART03G17390.1">
    <property type="protein sequence ID" value="OBART03G17390.1"/>
    <property type="gene ID" value="OBART03G17390"/>
</dbReference>
<dbReference type="eggNOG" id="ENOG502R5CD">
    <property type="taxonomic scope" value="Eukaryota"/>
</dbReference>
<keyword evidence="1" id="KW-0472">Membrane</keyword>
<keyword evidence="1" id="KW-0812">Transmembrane</keyword>
<dbReference type="HOGENOM" id="CLU_1043405_0_0_1"/>
<sequence length="267" mass="27744">MQVGKPITQSLSSVLDFFFFFFPSVAVLGSAFSETSRFFFFFLGVPFSSASPLACAALFSCSCGSSSLLSFISHIGRLVQKKKQKKGEEARIPPELAAAAAAAQERERTFGDGVALVEGVHGGGEGGEGGELDGLAEAVEVDDGGADGVHALPDLVDAVGVEEAVAGRRLEEQVQRHLAGGVGGGGGLRFGGGGGREVRVLGERGEADNGAGVDDLWLTLGSPQPLDRDQAIRYGKELNIACLLPSPRFITSTSGMPTLELKPLQCC</sequence>
<feature type="transmembrane region" description="Helical" evidence="1">
    <location>
        <begin position="12"/>
        <end position="32"/>
    </location>
</feature>
<reference evidence="2" key="2">
    <citation type="submission" date="2015-03" db="UniProtKB">
        <authorList>
            <consortium name="EnsemblPlants"/>
        </authorList>
    </citation>
    <scope>IDENTIFICATION</scope>
</reference>
<dbReference type="AlphaFoldDB" id="A0A0D3FIH7"/>
<dbReference type="EnsemblPlants" id="OBART03G17390.1">
    <property type="protein sequence ID" value="OBART03G17390.1"/>
    <property type="gene ID" value="OBART03G17390"/>
</dbReference>
<feature type="transmembrane region" description="Helical" evidence="1">
    <location>
        <begin position="38"/>
        <end position="59"/>
    </location>
</feature>
<name>A0A0D3FIH7_9ORYZ</name>
<evidence type="ECO:0000313" key="3">
    <source>
        <dbReference type="Proteomes" id="UP000026960"/>
    </source>
</evidence>
<proteinExistence type="predicted"/>
<evidence type="ECO:0000256" key="1">
    <source>
        <dbReference type="SAM" id="Phobius"/>
    </source>
</evidence>
<organism evidence="2">
    <name type="scientific">Oryza barthii</name>
    <dbReference type="NCBI Taxonomy" id="65489"/>
    <lineage>
        <taxon>Eukaryota</taxon>
        <taxon>Viridiplantae</taxon>
        <taxon>Streptophyta</taxon>
        <taxon>Embryophyta</taxon>
        <taxon>Tracheophyta</taxon>
        <taxon>Spermatophyta</taxon>
        <taxon>Magnoliopsida</taxon>
        <taxon>Liliopsida</taxon>
        <taxon>Poales</taxon>
        <taxon>Poaceae</taxon>
        <taxon>BOP clade</taxon>
        <taxon>Oryzoideae</taxon>
        <taxon>Oryzeae</taxon>
        <taxon>Oryzinae</taxon>
        <taxon>Oryza</taxon>
    </lineage>
</organism>
<keyword evidence="1" id="KW-1133">Transmembrane helix</keyword>
<dbReference type="PaxDb" id="65489-OBART03G17390.1"/>
<keyword evidence="3" id="KW-1185">Reference proteome</keyword>
<protein>
    <submittedName>
        <fullName evidence="2">Uncharacterized protein</fullName>
    </submittedName>
</protein>
<evidence type="ECO:0000313" key="2">
    <source>
        <dbReference type="EnsemblPlants" id="OBART03G17390.1"/>
    </source>
</evidence>
<accession>A0A0D3FIH7</accession>